<proteinExistence type="predicted"/>
<reference evidence="1 2" key="1">
    <citation type="submission" date="2016-07" db="EMBL/GenBank/DDBJ databases">
        <title>Genome of Pelobium manganitolerans.</title>
        <authorList>
            <person name="Wu S."/>
            <person name="Wang G."/>
        </authorList>
    </citation>
    <scope>NUCLEOTIDE SEQUENCE [LARGE SCALE GENOMIC DNA]</scope>
    <source>
        <strain evidence="1 2">YS-25</strain>
    </source>
</reference>
<gene>
    <name evidence="1" type="ORF">BCY91_04990</name>
</gene>
<name>A0A419S5V6_9SPHI</name>
<evidence type="ECO:0000313" key="1">
    <source>
        <dbReference type="EMBL" id="RKD16232.1"/>
    </source>
</evidence>
<keyword evidence="2" id="KW-1185">Reference proteome</keyword>
<dbReference type="EMBL" id="MBTA01000023">
    <property type="protein sequence ID" value="RKD16232.1"/>
    <property type="molecule type" value="Genomic_DNA"/>
</dbReference>
<evidence type="ECO:0000313" key="2">
    <source>
        <dbReference type="Proteomes" id="UP000283433"/>
    </source>
</evidence>
<comment type="caution">
    <text evidence="1">The sequence shown here is derived from an EMBL/GenBank/DDBJ whole genome shotgun (WGS) entry which is preliminary data.</text>
</comment>
<protein>
    <submittedName>
        <fullName evidence="1">Uncharacterized protein</fullName>
    </submittedName>
</protein>
<sequence length="116" mass="12507">MACSNKESNKANDEKVLASLYAAIKSMSESVICSDGSEWRATALGAKACGGPTEYVLYSVNIDTVAFLNKVQLYTKKQRDYNAKYGAISDCMFVSPPQSIVCKNGKATAVNSYDTP</sequence>
<accession>A0A419S5V6</accession>
<organism evidence="1 2">
    <name type="scientific">Pelobium manganitolerans</name>
    <dbReference type="NCBI Taxonomy" id="1842495"/>
    <lineage>
        <taxon>Bacteria</taxon>
        <taxon>Pseudomonadati</taxon>
        <taxon>Bacteroidota</taxon>
        <taxon>Sphingobacteriia</taxon>
        <taxon>Sphingobacteriales</taxon>
        <taxon>Sphingobacteriaceae</taxon>
        <taxon>Pelobium</taxon>
    </lineage>
</organism>
<dbReference type="Proteomes" id="UP000283433">
    <property type="component" value="Unassembled WGS sequence"/>
</dbReference>
<dbReference type="AlphaFoldDB" id="A0A419S5V6"/>